<evidence type="ECO:0000256" key="1">
    <source>
        <dbReference type="ARBA" id="ARBA00000085"/>
    </source>
</evidence>
<dbReference type="InterPro" id="IPR000792">
    <property type="entry name" value="Tscrpt_reg_LuxR_C"/>
</dbReference>
<dbReference type="SUPFAM" id="SSF55874">
    <property type="entry name" value="ATPase domain of HSP90 chaperone/DNA topoisomerase II/histidine kinase"/>
    <property type="match status" value="1"/>
</dbReference>
<evidence type="ECO:0000256" key="4">
    <source>
        <dbReference type="ARBA" id="ARBA00023125"/>
    </source>
</evidence>
<dbReference type="Gene3D" id="3.30.565.10">
    <property type="entry name" value="Histidine kinase-like ATPase, C-terminal domain"/>
    <property type="match status" value="1"/>
</dbReference>
<evidence type="ECO:0000313" key="11">
    <source>
        <dbReference type="Proteomes" id="UP000326453"/>
    </source>
</evidence>
<name>A0AAE6TW10_PARPN</name>
<dbReference type="SUPFAM" id="SSF46894">
    <property type="entry name" value="C-terminal effector domain of the bipartite response regulators"/>
    <property type="match status" value="1"/>
</dbReference>
<dbReference type="SMART" id="SM00387">
    <property type="entry name" value="HATPase_c"/>
    <property type="match status" value="1"/>
</dbReference>
<dbReference type="InterPro" id="IPR001789">
    <property type="entry name" value="Sig_transdc_resp-reg_receiver"/>
</dbReference>
<dbReference type="RefSeq" id="WP_151208814.1">
    <property type="nucleotide sequence ID" value="NZ_CP044425.1"/>
</dbReference>
<keyword evidence="3 5" id="KW-0597">Phosphoprotein</keyword>
<evidence type="ECO:0000313" key="10">
    <source>
        <dbReference type="EMBL" id="QFG36390.1"/>
    </source>
</evidence>
<dbReference type="CDD" id="cd00082">
    <property type="entry name" value="HisKA"/>
    <property type="match status" value="1"/>
</dbReference>
<dbReference type="InterPro" id="IPR005467">
    <property type="entry name" value="His_kinase_dom"/>
</dbReference>
<dbReference type="InterPro" id="IPR036388">
    <property type="entry name" value="WH-like_DNA-bd_sf"/>
</dbReference>
<dbReference type="PROSITE" id="PS50110">
    <property type="entry name" value="RESPONSE_REGULATORY"/>
    <property type="match status" value="1"/>
</dbReference>
<dbReference type="InterPro" id="IPR011006">
    <property type="entry name" value="CheY-like_superfamily"/>
</dbReference>
<evidence type="ECO:0000256" key="2">
    <source>
        <dbReference type="ARBA" id="ARBA00012438"/>
    </source>
</evidence>
<dbReference type="InterPro" id="IPR003661">
    <property type="entry name" value="HisK_dim/P_dom"/>
</dbReference>
<keyword evidence="6" id="KW-1133">Transmembrane helix</keyword>
<geneLocation type="plasmid" evidence="11">
    <name>ppan2</name>
</geneLocation>
<evidence type="ECO:0000259" key="9">
    <source>
        <dbReference type="PROSITE" id="PS50110"/>
    </source>
</evidence>
<dbReference type="SUPFAM" id="SSF52172">
    <property type="entry name" value="CheY-like"/>
    <property type="match status" value="1"/>
</dbReference>
<dbReference type="SMART" id="SM00421">
    <property type="entry name" value="HTH_LUXR"/>
    <property type="match status" value="1"/>
</dbReference>
<evidence type="ECO:0000259" key="7">
    <source>
        <dbReference type="PROSITE" id="PS50043"/>
    </source>
</evidence>
<feature type="transmembrane region" description="Helical" evidence="6">
    <location>
        <begin position="170"/>
        <end position="190"/>
    </location>
</feature>
<keyword evidence="10" id="KW-0614">Plasmid</keyword>
<gene>
    <name evidence="10" type="ORF">ESD82_09295</name>
</gene>
<dbReference type="Proteomes" id="UP000326453">
    <property type="component" value="Plasmid pPAN2"/>
</dbReference>
<feature type="transmembrane region" description="Helical" evidence="6">
    <location>
        <begin position="6"/>
        <end position="25"/>
    </location>
</feature>
<dbReference type="PRINTS" id="PR00038">
    <property type="entry name" value="HTHLUXR"/>
</dbReference>
<dbReference type="SMART" id="SM00448">
    <property type="entry name" value="REC"/>
    <property type="match status" value="1"/>
</dbReference>
<feature type="domain" description="HTH luxR-type" evidence="7">
    <location>
        <begin position="599"/>
        <end position="664"/>
    </location>
</feature>
<dbReference type="PANTHER" id="PTHR43547">
    <property type="entry name" value="TWO-COMPONENT HISTIDINE KINASE"/>
    <property type="match status" value="1"/>
</dbReference>
<dbReference type="PROSITE" id="PS50043">
    <property type="entry name" value="HTH_LUXR_2"/>
    <property type="match status" value="1"/>
</dbReference>
<sequence length="671" mass="74737">MRLRGSHFALLTIASFVLLFVYSLFQLVNIDHAFREELVERNLWAANQADREAQNLMLTLYRVSLDRDVEDVLLRFDILYSRIALMADRPQIDYFREIGAGDLVAQARSLLEELDAAFQAQDFDPTDVAALMPRVVVLASVLREITNATALEERLARHVRREALLRVMQLLLLAVGGAFLTGVVMAGLLWRNMRRAMRAQAELQEHRAELERTVAARTTELQEALEVERRAKEVYRSFIVTVSHQFRTPVSIIHMIAQRQLRDEETPLSETLRRKFSRILDAAERLERLLSGFLASASVEGKDIALSRRIVDFNQIARIAAEQTRQANPGRVLEVALSETPLQADADPVLLEQAVLNLLSNAMKYSEAPSPVSLETWRDGGRIFCRVKDRGAGIPPGARGAVFDRFYRAPNVHRLPGVGVGLSLVRDIVALHGGEVTFTSRLGEGSEFVVAVPAKGNRTMNRQRGPATILCVEDELFILEELQEELASRGYKVLSARNGDEAEALLAQNRPDIVLCDVMLPGRNGFELLSDLRASGKLAESTAFIFLTALSDREPHLAGLRAGADDYLAKPIDLDLLHLKIENTLAFAQRLREGMVPAGEPLDVRLSRREEQVLSLLGQGERTCAIASRLAISEHTVSHYIKELYRKLGINNRADAARVAIALGLGTTSKV</sequence>
<dbReference type="PROSITE" id="PS50109">
    <property type="entry name" value="HIS_KIN"/>
    <property type="match status" value="1"/>
</dbReference>
<accession>A0AAE6TW10</accession>
<dbReference type="PRINTS" id="PR00344">
    <property type="entry name" value="BCTRLSENSOR"/>
</dbReference>
<dbReference type="GO" id="GO:0006355">
    <property type="term" value="P:regulation of DNA-templated transcription"/>
    <property type="evidence" value="ECO:0007669"/>
    <property type="project" value="InterPro"/>
</dbReference>
<dbReference type="KEGG" id="ppan:ESD82_09295"/>
<dbReference type="SUPFAM" id="SSF47384">
    <property type="entry name" value="Homodimeric domain of signal transducing histidine kinase"/>
    <property type="match status" value="1"/>
</dbReference>
<evidence type="ECO:0000259" key="8">
    <source>
        <dbReference type="PROSITE" id="PS50109"/>
    </source>
</evidence>
<evidence type="ECO:0000256" key="6">
    <source>
        <dbReference type="SAM" id="Phobius"/>
    </source>
</evidence>
<dbReference type="CDD" id="cd06170">
    <property type="entry name" value="LuxR_C_like"/>
    <property type="match status" value="1"/>
</dbReference>
<keyword evidence="4" id="KW-0238">DNA-binding</keyword>
<organism evidence="10 11">
    <name type="scientific">Paracoccus pantotrophus</name>
    <name type="common">Thiosphaera pantotropha</name>
    <dbReference type="NCBI Taxonomy" id="82367"/>
    <lineage>
        <taxon>Bacteria</taxon>
        <taxon>Pseudomonadati</taxon>
        <taxon>Pseudomonadota</taxon>
        <taxon>Alphaproteobacteria</taxon>
        <taxon>Rhodobacterales</taxon>
        <taxon>Paracoccaceae</taxon>
        <taxon>Paracoccus</taxon>
    </lineage>
</organism>
<feature type="domain" description="Response regulatory" evidence="9">
    <location>
        <begin position="468"/>
        <end position="585"/>
    </location>
</feature>
<protein>
    <recommendedName>
        <fullName evidence="2">histidine kinase</fullName>
        <ecNumber evidence="2">2.7.13.3</ecNumber>
    </recommendedName>
</protein>
<dbReference type="Pfam" id="PF00512">
    <property type="entry name" value="HisKA"/>
    <property type="match status" value="1"/>
</dbReference>
<dbReference type="EMBL" id="CP044425">
    <property type="protein sequence ID" value="QFG36390.1"/>
    <property type="molecule type" value="Genomic_DNA"/>
</dbReference>
<dbReference type="InterPro" id="IPR036097">
    <property type="entry name" value="HisK_dim/P_sf"/>
</dbReference>
<keyword evidence="6" id="KW-0472">Membrane</keyword>
<dbReference type="Gene3D" id="1.10.10.10">
    <property type="entry name" value="Winged helix-like DNA-binding domain superfamily/Winged helix DNA-binding domain"/>
    <property type="match status" value="1"/>
</dbReference>
<dbReference type="GeneID" id="51370760"/>
<comment type="catalytic activity">
    <reaction evidence="1">
        <text>ATP + protein L-histidine = ADP + protein N-phospho-L-histidine.</text>
        <dbReference type="EC" id="2.7.13.3"/>
    </reaction>
</comment>
<reference evidence="10 11" key="1">
    <citation type="submission" date="2019-01" db="EMBL/GenBank/DDBJ databases">
        <title>Complete Genome Sequence and Annotation of the Paracoccus pantotrophus type strain DSM 2944.</title>
        <authorList>
            <person name="Bockwoldt J.A."/>
            <person name="Zimmermann M."/>
            <person name="Tiso T."/>
            <person name="Blank L.M."/>
        </authorList>
    </citation>
    <scope>NUCLEOTIDE SEQUENCE [LARGE SCALE GENOMIC DNA]</scope>
    <source>
        <strain evidence="10 11">DSM 2944</strain>
        <plasmid evidence="11">ppan2</plasmid>
    </source>
</reference>
<dbReference type="Gene3D" id="1.10.287.130">
    <property type="match status" value="1"/>
</dbReference>
<dbReference type="GO" id="GO:0003677">
    <property type="term" value="F:DNA binding"/>
    <property type="evidence" value="ECO:0007669"/>
    <property type="project" value="UniProtKB-KW"/>
</dbReference>
<dbReference type="CDD" id="cd17574">
    <property type="entry name" value="REC_OmpR"/>
    <property type="match status" value="1"/>
</dbReference>
<dbReference type="GO" id="GO:0000155">
    <property type="term" value="F:phosphorelay sensor kinase activity"/>
    <property type="evidence" value="ECO:0007669"/>
    <property type="project" value="InterPro"/>
</dbReference>
<dbReference type="PANTHER" id="PTHR43547:SF2">
    <property type="entry name" value="HYBRID SIGNAL TRANSDUCTION HISTIDINE KINASE C"/>
    <property type="match status" value="1"/>
</dbReference>
<dbReference type="InterPro" id="IPR016032">
    <property type="entry name" value="Sig_transdc_resp-reg_C-effctor"/>
</dbReference>
<evidence type="ECO:0000256" key="3">
    <source>
        <dbReference type="ARBA" id="ARBA00022553"/>
    </source>
</evidence>
<dbReference type="InterPro" id="IPR004358">
    <property type="entry name" value="Sig_transdc_His_kin-like_C"/>
</dbReference>
<dbReference type="Pfam" id="PF00196">
    <property type="entry name" value="GerE"/>
    <property type="match status" value="1"/>
</dbReference>
<feature type="domain" description="Histidine kinase" evidence="8">
    <location>
        <begin position="241"/>
        <end position="456"/>
    </location>
</feature>
<dbReference type="Pfam" id="PF00072">
    <property type="entry name" value="Response_reg"/>
    <property type="match status" value="1"/>
</dbReference>
<proteinExistence type="predicted"/>
<dbReference type="InterPro" id="IPR036890">
    <property type="entry name" value="HATPase_C_sf"/>
</dbReference>
<evidence type="ECO:0000256" key="5">
    <source>
        <dbReference type="PROSITE-ProRule" id="PRU00169"/>
    </source>
</evidence>
<dbReference type="CDD" id="cd00075">
    <property type="entry name" value="HATPase"/>
    <property type="match status" value="1"/>
</dbReference>
<dbReference type="Gene3D" id="3.40.50.2300">
    <property type="match status" value="1"/>
</dbReference>
<dbReference type="AlphaFoldDB" id="A0AAE6TW10"/>
<dbReference type="InterPro" id="IPR003594">
    <property type="entry name" value="HATPase_dom"/>
</dbReference>
<feature type="modified residue" description="4-aspartylphosphate" evidence="5">
    <location>
        <position position="517"/>
    </location>
</feature>
<keyword evidence="6" id="KW-0812">Transmembrane</keyword>
<dbReference type="EC" id="2.7.13.3" evidence="2"/>
<dbReference type="SMART" id="SM00388">
    <property type="entry name" value="HisKA"/>
    <property type="match status" value="1"/>
</dbReference>
<dbReference type="Pfam" id="PF02518">
    <property type="entry name" value="HATPase_c"/>
    <property type="match status" value="1"/>
</dbReference>